<dbReference type="InterPro" id="IPR002509">
    <property type="entry name" value="NODB_dom"/>
</dbReference>
<proteinExistence type="predicted"/>
<dbReference type="InterPro" id="IPR011330">
    <property type="entry name" value="Glyco_hydro/deAcase_b/a-brl"/>
</dbReference>
<evidence type="ECO:0000259" key="2">
    <source>
        <dbReference type="PROSITE" id="PS51677"/>
    </source>
</evidence>
<dbReference type="CDD" id="cd10969">
    <property type="entry name" value="CE4_Ecf1_like_5s"/>
    <property type="match status" value="1"/>
</dbReference>
<dbReference type="PROSITE" id="PS51677">
    <property type="entry name" value="NODB"/>
    <property type="match status" value="1"/>
</dbReference>
<comment type="caution">
    <text evidence="3">The sequence shown here is derived from an EMBL/GenBank/DDBJ whole genome shotgun (WGS) entry which is preliminary data.</text>
</comment>
<evidence type="ECO:0000256" key="1">
    <source>
        <dbReference type="ARBA" id="ARBA00022729"/>
    </source>
</evidence>
<dbReference type="GO" id="GO:0005975">
    <property type="term" value="P:carbohydrate metabolic process"/>
    <property type="evidence" value="ECO:0007669"/>
    <property type="project" value="InterPro"/>
</dbReference>
<dbReference type="InterPro" id="IPR051398">
    <property type="entry name" value="Polysacch_Deacetylase"/>
</dbReference>
<dbReference type="Gene3D" id="3.20.20.370">
    <property type="entry name" value="Glycoside hydrolase/deacetylase"/>
    <property type="match status" value="1"/>
</dbReference>
<dbReference type="Pfam" id="PF01522">
    <property type="entry name" value="Polysacc_deac_1"/>
    <property type="match status" value="1"/>
</dbReference>
<name>A0A1A6C4Z3_9GAMM</name>
<dbReference type="AlphaFoldDB" id="A0A1A6C4Z3"/>
<dbReference type="EMBL" id="JQSG02000003">
    <property type="protein sequence ID" value="OBS09615.1"/>
    <property type="molecule type" value="Genomic_DNA"/>
</dbReference>
<accession>A0A1A6C4Z3</accession>
<reference evidence="3 4" key="1">
    <citation type="journal article" date="2014" name="Genome Announc.">
        <title>Draft Genome Sequence of the Iron-Oxidizing, Acidophilic, and Halotolerant 'Thiobacillus prosperus' Type Strain DSM 5130.</title>
        <authorList>
            <person name="Ossandon F.J."/>
            <person name="Cardenas J.P."/>
            <person name="Corbett M."/>
            <person name="Quatrini R."/>
            <person name="Holmes D.S."/>
            <person name="Watkin E."/>
        </authorList>
    </citation>
    <scope>NUCLEOTIDE SEQUENCE [LARGE SCALE GENOMIC DNA]</scope>
    <source>
        <strain evidence="3 4">DSM 5130</strain>
    </source>
</reference>
<sequence length="272" mass="30784">MTARAVPVLMYHHVTPRPGLVTVSPATFEAHMTQLARSGYRTITADELLAFMQGRATLPKRSVAITFDDGYLDNYVHAYPVLKRLGLHAIIFAVTGWIGDGQPRPHAGGWEDLPDCPDHRTCKRLIEAGEADRAMLRWSEIEAMSADGTVEFHSHSHGHVRWDQLHPDPAARNAALREDLERSRATLAERLGLNDRHLCWPWGHIEAEYPTLAAGLGFQAQYSVIRGTNLPFDNIAAIRRIDTKERPGSWLARQLFIYRSPRRARLYLALRR</sequence>
<keyword evidence="1" id="KW-0732">Signal</keyword>
<dbReference type="Proteomes" id="UP000029273">
    <property type="component" value="Unassembled WGS sequence"/>
</dbReference>
<dbReference type="PANTHER" id="PTHR34216:SF13">
    <property type="entry name" value="XYLANASE_CHITIN DEACETYLASE"/>
    <property type="match status" value="1"/>
</dbReference>
<keyword evidence="4" id="KW-1185">Reference proteome</keyword>
<dbReference type="OrthoDB" id="9814639at2"/>
<protein>
    <recommendedName>
        <fullName evidence="2">NodB homology domain-containing protein</fullName>
    </recommendedName>
</protein>
<dbReference type="GO" id="GO:0016810">
    <property type="term" value="F:hydrolase activity, acting on carbon-nitrogen (but not peptide) bonds"/>
    <property type="evidence" value="ECO:0007669"/>
    <property type="project" value="InterPro"/>
</dbReference>
<dbReference type="RefSeq" id="WP_038093731.1">
    <property type="nucleotide sequence ID" value="NZ_JQSG02000003.1"/>
</dbReference>
<dbReference type="STRING" id="160660.BJI67_03060"/>
<dbReference type="PANTHER" id="PTHR34216">
    <property type="match status" value="1"/>
</dbReference>
<feature type="domain" description="NodB homology" evidence="2">
    <location>
        <begin position="61"/>
        <end position="272"/>
    </location>
</feature>
<gene>
    <name evidence="3" type="ORF">Thpro_021943</name>
</gene>
<evidence type="ECO:0000313" key="3">
    <source>
        <dbReference type="EMBL" id="OBS09615.1"/>
    </source>
</evidence>
<evidence type="ECO:0000313" key="4">
    <source>
        <dbReference type="Proteomes" id="UP000029273"/>
    </source>
</evidence>
<organism evidence="3 4">
    <name type="scientific">Acidihalobacter prosperus</name>
    <dbReference type="NCBI Taxonomy" id="160660"/>
    <lineage>
        <taxon>Bacteria</taxon>
        <taxon>Pseudomonadati</taxon>
        <taxon>Pseudomonadota</taxon>
        <taxon>Gammaproteobacteria</taxon>
        <taxon>Chromatiales</taxon>
        <taxon>Ectothiorhodospiraceae</taxon>
        <taxon>Acidihalobacter</taxon>
    </lineage>
</organism>
<dbReference type="SUPFAM" id="SSF88713">
    <property type="entry name" value="Glycoside hydrolase/deacetylase"/>
    <property type="match status" value="1"/>
</dbReference>